<dbReference type="GO" id="GO:0016020">
    <property type="term" value="C:membrane"/>
    <property type="evidence" value="ECO:0007669"/>
    <property type="project" value="UniProtKB-SubCell"/>
</dbReference>
<evidence type="ECO:0000313" key="10">
    <source>
        <dbReference type="Proteomes" id="UP001285441"/>
    </source>
</evidence>
<dbReference type="InterPro" id="IPR052337">
    <property type="entry name" value="SAT4-like"/>
</dbReference>
<dbReference type="Proteomes" id="UP001285441">
    <property type="component" value="Unassembled WGS sequence"/>
</dbReference>
<evidence type="ECO:0000313" key="9">
    <source>
        <dbReference type="EMBL" id="KAK3374774.1"/>
    </source>
</evidence>
<evidence type="ECO:0000256" key="4">
    <source>
        <dbReference type="ARBA" id="ARBA00023136"/>
    </source>
</evidence>
<dbReference type="Pfam" id="PF20684">
    <property type="entry name" value="Fung_rhodopsin"/>
    <property type="match status" value="1"/>
</dbReference>
<evidence type="ECO:0000256" key="3">
    <source>
        <dbReference type="ARBA" id="ARBA00022989"/>
    </source>
</evidence>
<accession>A0AAE0N9V1</accession>
<name>A0AAE0N9V1_9PEZI</name>
<proteinExistence type="inferred from homology"/>
<feature type="compositionally biased region" description="Low complexity" evidence="6">
    <location>
        <begin position="315"/>
        <end position="325"/>
    </location>
</feature>
<feature type="transmembrane region" description="Helical" evidence="7">
    <location>
        <begin position="207"/>
        <end position="229"/>
    </location>
</feature>
<feature type="transmembrane region" description="Helical" evidence="7">
    <location>
        <begin position="127"/>
        <end position="154"/>
    </location>
</feature>
<keyword evidence="4 7" id="KW-0472">Membrane</keyword>
<feature type="transmembrane region" description="Helical" evidence="7">
    <location>
        <begin position="174"/>
        <end position="200"/>
    </location>
</feature>
<feature type="transmembrane region" description="Helical" evidence="7">
    <location>
        <begin position="12"/>
        <end position="33"/>
    </location>
</feature>
<evidence type="ECO:0000256" key="5">
    <source>
        <dbReference type="ARBA" id="ARBA00038359"/>
    </source>
</evidence>
<dbReference type="EMBL" id="JAULSW010000007">
    <property type="protein sequence ID" value="KAK3374774.1"/>
    <property type="molecule type" value="Genomic_DNA"/>
</dbReference>
<evidence type="ECO:0000259" key="8">
    <source>
        <dbReference type="Pfam" id="PF20684"/>
    </source>
</evidence>
<gene>
    <name evidence="9" type="ORF">B0H63DRAFT_562783</name>
</gene>
<comment type="similarity">
    <text evidence="5">Belongs to the SAT4 family.</text>
</comment>
<reference evidence="9" key="2">
    <citation type="submission" date="2023-06" db="EMBL/GenBank/DDBJ databases">
        <authorList>
            <consortium name="Lawrence Berkeley National Laboratory"/>
            <person name="Haridas S."/>
            <person name="Hensen N."/>
            <person name="Bonometti L."/>
            <person name="Westerberg I."/>
            <person name="Brannstrom I.O."/>
            <person name="Guillou S."/>
            <person name="Cros-Aarteil S."/>
            <person name="Calhoun S."/>
            <person name="Kuo A."/>
            <person name="Mondo S."/>
            <person name="Pangilinan J."/>
            <person name="Riley R."/>
            <person name="LaButti K."/>
            <person name="Andreopoulos B."/>
            <person name="Lipzen A."/>
            <person name="Chen C."/>
            <person name="Yanf M."/>
            <person name="Daum C."/>
            <person name="Ng V."/>
            <person name="Clum A."/>
            <person name="Steindorff A."/>
            <person name="Ohm R."/>
            <person name="Martin F."/>
            <person name="Silar P."/>
            <person name="Natvig D."/>
            <person name="Lalanne C."/>
            <person name="Gautier V."/>
            <person name="Ament-velasquez S.L."/>
            <person name="Kruys A."/>
            <person name="Hutchinson M.I."/>
            <person name="Powell A.J."/>
            <person name="Barry K."/>
            <person name="Miller A.N."/>
            <person name="Grigoriev I.V."/>
            <person name="Debuchy R."/>
            <person name="Gladieux P."/>
            <person name="Thoren M.H."/>
            <person name="Johannesson H."/>
        </authorList>
    </citation>
    <scope>NUCLEOTIDE SEQUENCE</scope>
    <source>
        <strain evidence="9">CBS 232.78</strain>
    </source>
</reference>
<keyword evidence="3 7" id="KW-1133">Transmembrane helix</keyword>
<dbReference type="AlphaFoldDB" id="A0AAE0N9V1"/>
<keyword evidence="2 7" id="KW-0812">Transmembrane</keyword>
<dbReference type="PANTHER" id="PTHR33048:SF47">
    <property type="entry name" value="INTEGRAL MEMBRANE PROTEIN-RELATED"/>
    <property type="match status" value="1"/>
</dbReference>
<dbReference type="InterPro" id="IPR049326">
    <property type="entry name" value="Rhodopsin_dom_fungi"/>
</dbReference>
<feature type="domain" description="Rhodopsin" evidence="8">
    <location>
        <begin position="31"/>
        <end position="271"/>
    </location>
</feature>
<feature type="transmembrane region" description="Helical" evidence="7">
    <location>
        <begin position="92"/>
        <end position="115"/>
    </location>
</feature>
<evidence type="ECO:0000256" key="7">
    <source>
        <dbReference type="SAM" id="Phobius"/>
    </source>
</evidence>
<organism evidence="9 10">
    <name type="scientific">Podospora didyma</name>
    <dbReference type="NCBI Taxonomy" id="330526"/>
    <lineage>
        <taxon>Eukaryota</taxon>
        <taxon>Fungi</taxon>
        <taxon>Dikarya</taxon>
        <taxon>Ascomycota</taxon>
        <taxon>Pezizomycotina</taxon>
        <taxon>Sordariomycetes</taxon>
        <taxon>Sordariomycetidae</taxon>
        <taxon>Sordariales</taxon>
        <taxon>Podosporaceae</taxon>
        <taxon>Podospora</taxon>
    </lineage>
</organism>
<protein>
    <recommendedName>
        <fullName evidence="8">Rhodopsin domain-containing protein</fullName>
    </recommendedName>
</protein>
<reference evidence="9" key="1">
    <citation type="journal article" date="2023" name="Mol. Phylogenet. Evol.">
        <title>Genome-scale phylogeny and comparative genomics of the fungal order Sordariales.</title>
        <authorList>
            <person name="Hensen N."/>
            <person name="Bonometti L."/>
            <person name="Westerberg I."/>
            <person name="Brannstrom I.O."/>
            <person name="Guillou S."/>
            <person name="Cros-Aarteil S."/>
            <person name="Calhoun S."/>
            <person name="Haridas S."/>
            <person name="Kuo A."/>
            <person name="Mondo S."/>
            <person name="Pangilinan J."/>
            <person name="Riley R."/>
            <person name="LaButti K."/>
            <person name="Andreopoulos B."/>
            <person name="Lipzen A."/>
            <person name="Chen C."/>
            <person name="Yan M."/>
            <person name="Daum C."/>
            <person name="Ng V."/>
            <person name="Clum A."/>
            <person name="Steindorff A."/>
            <person name="Ohm R.A."/>
            <person name="Martin F."/>
            <person name="Silar P."/>
            <person name="Natvig D.O."/>
            <person name="Lalanne C."/>
            <person name="Gautier V."/>
            <person name="Ament-Velasquez S.L."/>
            <person name="Kruys A."/>
            <person name="Hutchinson M.I."/>
            <person name="Powell A.J."/>
            <person name="Barry K."/>
            <person name="Miller A.N."/>
            <person name="Grigoriev I.V."/>
            <person name="Debuchy R."/>
            <person name="Gladieux P."/>
            <person name="Hiltunen Thoren M."/>
            <person name="Johannesson H."/>
        </authorList>
    </citation>
    <scope>NUCLEOTIDE SEQUENCE</scope>
    <source>
        <strain evidence="9">CBS 232.78</strain>
    </source>
</reference>
<comment type="subcellular location">
    <subcellularLocation>
        <location evidence="1">Membrane</location>
        <topology evidence="1">Multi-pass membrane protein</topology>
    </subcellularLocation>
</comment>
<dbReference type="PANTHER" id="PTHR33048">
    <property type="entry name" value="PTH11-LIKE INTEGRAL MEMBRANE PROTEIN (AFU_ORTHOLOGUE AFUA_5G11245)"/>
    <property type="match status" value="1"/>
</dbReference>
<sequence>MAPYNHEMRFPATILAVNSIGLALSFTAVVLRLWARWIRNAKAGLSDYTILASWVFTLGLVISENYCVTQGGVGQDVTTVTLDQLLFSSKQFVVIGVCGTLAVTLVKISILDFLLSVFSSDGRFRVIAWALMAITAAYGVAITAVTLGGCTPFEANWDKFSYPDYKCIETSPFYVAQAGIGAGLDCLVLLFPIPFVWNLVLKTRKKVALTVIFSVGILVCGISITRLVYNTRQEWMLTHFTEYAGIAALLGALEANLSIICACLPTLPPVLAFFAEKLKSTFGSIRNDSSNSGGGFRGLLNSFSFHRNRRPTTRGSVKLGSLSSAGAGGRGHSSGSVQDDSMDLESARLQKVNDRLYPVNLTALSRASLEQEEMVWTDPAAAGNHRQVVVNGPSPHHGYNSGVVEMRTPEDGGRISVTKSWGVR</sequence>
<feature type="transmembrane region" description="Helical" evidence="7">
    <location>
        <begin position="45"/>
        <end position="63"/>
    </location>
</feature>
<evidence type="ECO:0000256" key="1">
    <source>
        <dbReference type="ARBA" id="ARBA00004141"/>
    </source>
</evidence>
<feature type="region of interest" description="Disordered" evidence="6">
    <location>
        <begin position="307"/>
        <end position="341"/>
    </location>
</feature>
<comment type="caution">
    <text evidence="9">The sequence shown here is derived from an EMBL/GenBank/DDBJ whole genome shotgun (WGS) entry which is preliminary data.</text>
</comment>
<evidence type="ECO:0000256" key="2">
    <source>
        <dbReference type="ARBA" id="ARBA00022692"/>
    </source>
</evidence>
<keyword evidence="10" id="KW-1185">Reference proteome</keyword>
<evidence type="ECO:0000256" key="6">
    <source>
        <dbReference type="SAM" id="MobiDB-lite"/>
    </source>
</evidence>